<protein>
    <submittedName>
        <fullName evidence="2">Exocyst complex component 7</fullName>
    </submittedName>
</protein>
<comment type="caution">
    <text evidence="2">The sequence shown here is derived from an EMBL/GenBank/DDBJ whole genome shotgun (WGS) entry which is preliminary data.</text>
</comment>
<sequence>FMNVYFQIRSSQLDRSIKGLKEHFRKNSASSGILYSPAVQTKRKDTPTKKAPKRPGTIRKAQNLLKQYSQHGLDGKKGGSNLTPLEGKAPRSCLCSLFSTRSGFNHTEKPACHNSSESQKSPKIKHNF</sequence>
<organism evidence="2 3">
    <name type="scientific">Ilyodon furcidens</name>
    <name type="common">goldbreast splitfin</name>
    <dbReference type="NCBI Taxonomy" id="33524"/>
    <lineage>
        <taxon>Eukaryota</taxon>
        <taxon>Metazoa</taxon>
        <taxon>Chordata</taxon>
        <taxon>Craniata</taxon>
        <taxon>Vertebrata</taxon>
        <taxon>Euteleostomi</taxon>
        <taxon>Actinopterygii</taxon>
        <taxon>Neopterygii</taxon>
        <taxon>Teleostei</taxon>
        <taxon>Neoteleostei</taxon>
        <taxon>Acanthomorphata</taxon>
        <taxon>Ovalentaria</taxon>
        <taxon>Atherinomorphae</taxon>
        <taxon>Cyprinodontiformes</taxon>
        <taxon>Goodeidae</taxon>
        <taxon>Ilyodon</taxon>
    </lineage>
</organism>
<evidence type="ECO:0000256" key="1">
    <source>
        <dbReference type="SAM" id="MobiDB-lite"/>
    </source>
</evidence>
<gene>
    <name evidence="2" type="primary">EXOC7_2</name>
    <name evidence="2" type="ORF">ILYODFUR_029897</name>
</gene>
<name>A0ABV0VA48_9TELE</name>
<feature type="non-terminal residue" evidence="2">
    <location>
        <position position="1"/>
    </location>
</feature>
<feature type="region of interest" description="Disordered" evidence="1">
    <location>
        <begin position="31"/>
        <end position="63"/>
    </location>
</feature>
<proteinExistence type="predicted"/>
<dbReference type="Proteomes" id="UP001482620">
    <property type="component" value="Unassembled WGS sequence"/>
</dbReference>
<accession>A0ABV0VA48</accession>
<feature type="region of interest" description="Disordered" evidence="1">
    <location>
        <begin position="106"/>
        <end position="128"/>
    </location>
</feature>
<dbReference type="EMBL" id="JAHRIQ010097015">
    <property type="protein sequence ID" value="MEQ2253213.1"/>
    <property type="molecule type" value="Genomic_DNA"/>
</dbReference>
<evidence type="ECO:0000313" key="2">
    <source>
        <dbReference type="EMBL" id="MEQ2253213.1"/>
    </source>
</evidence>
<reference evidence="2 3" key="1">
    <citation type="submission" date="2021-06" db="EMBL/GenBank/DDBJ databases">
        <authorList>
            <person name="Palmer J.M."/>
        </authorList>
    </citation>
    <scope>NUCLEOTIDE SEQUENCE [LARGE SCALE GENOMIC DNA]</scope>
    <source>
        <strain evidence="3">if_2019</strain>
        <tissue evidence="2">Muscle</tissue>
    </source>
</reference>
<evidence type="ECO:0000313" key="3">
    <source>
        <dbReference type="Proteomes" id="UP001482620"/>
    </source>
</evidence>
<keyword evidence="3" id="KW-1185">Reference proteome</keyword>